<dbReference type="GO" id="GO:0004239">
    <property type="term" value="F:initiator methionyl aminopeptidase activity"/>
    <property type="evidence" value="ECO:0007669"/>
    <property type="project" value="UniProtKB-UniRule"/>
</dbReference>
<comment type="cofactor">
    <cofactor evidence="6">
        <name>Co(2+)</name>
        <dbReference type="ChEBI" id="CHEBI:48828"/>
    </cofactor>
    <cofactor evidence="6">
        <name>Zn(2+)</name>
        <dbReference type="ChEBI" id="CHEBI:29105"/>
    </cofactor>
    <cofactor evidence="6">
        <name>Mn(2+)</name>
        <dbReference type="ChEBI" id="CHEBI:29035"/>
    </cofactor>
    <cofactor evidence="6">
        <name>Fe(2+)</name>
        <dbReference type="ChEBI" id="CHEBI:29033"/>
    </cofactor>
    <text evidence="6">Binds 2 divalent metal cations per subunit. Has a high-affinity and a low affinity metal-binding site. The true nature of the physiological cofactor is under debate. The enzyme is active with cobalt, zinc, manganese or divalent iron ions. Most likely, methionine aminopeptidases function as mononuclear Fe(2+)-metalloproteases under physiological conditions, and the catalytically relevant metal-binding site has been assigned to the histidine-containing high-affinity site.</text>
</comment>
<protein>
    <recommendedName>
        <fullName evidence="6 7">Methionine aminopeptidase</fullName>
        <shortName evidence="6">MAP</shortName>
        <shortName evidence="6">MetAP</shortName>
        <ecNumber evidence="6 7">3.4.11.18</ecNumber>
    </recommendedName>
    <alternativeName>
        <fullName evidence="6">Peptidase M</fullName>
    </alternativeName>
</protein>
<dbReference type="GO" id="GO:0005829">
    <property type="term" value="C:cytosol"/>
    <property type="evidence" value="ECO:0007669"/>
    <property type="project" value="TreeGrafter"/>
</dbReference>
<evidence type="ECO:0000256" key="7">
    <source>
        <dbReference type="RuleBase" id="RU003653"/>
    </source>
</evidence>
<dbReference type="EC" id="3.4.11.18" evidence="6 7"/>
<name>A0A7Y9H3X2_9ACTN</name>
<evidence type="ECO:0000256" key="4">
    <source>
        <dbReference type="ARBA" id="ARBA00022723"/>
    </source>
</evidence>
<sequence>MGLRDRGIEIKSREQIDLMRVAGRLVGETLELLRAAVRPGVTTLELDTLAETHIRDHGGVPSFKGYSQPPFPATICASVNDEVVHGIPGPRTLAEGDVISIDCGAIVAGWHGDAAVTVPVGEVAAEVTELLRVTEESLWRGMAAARLGGRVTDISNAIETYVRAQGRYGILEDYTGHGIGTEMHMAPNVPNYGRRGRGPSIVEGLALAVEPMVTLGSKHTDLLEDEWTVATVDGSVAAHFEHTFTVTPEGTWVLTAVDGGEARLAGLGIPFGGR</sequence>
<feature type="binding site" evidence="6">
    <location>
        <position position="85"/>
    </location>
    <ligand>
        <name>substrate</name>
    </ligand>
</feature>
<evidence type="ECO:0000256" key="3">
    <source>
        <dbReference type="ARBA" id="ARBA00022670"/>
    </source>
</evidence>
<evidence type="ECO:0000256" key="5">
    <source>
        <dbReference type="ARBA" id="ARBA00022801"/>
    </source>
</evidence>
<comment type="caution">
    <text evidence="9">The sequence shown here is derived from an EMBL/GenBank/DDBJ whole genome shotgun (WGS) entry which is preliminary data.</text>
</comment>
<dbReference type="Proteomes" id="UP000549911">
    <property type="component" value="Unassembled WGS sequence"/>
</dbReference>
<dbReference type="GO" id="GO:0070006">
    <property type="term" value="F:metalloaminopeptidase activity"/>
    <property type="evidence" value="ECO:0007669"/>
    <property type="project" value="UniProtKB-UniRule"/>
</dbReference>
<dbReference type="InterPro" id="IPR000994">
    <property type="entry name" value="Pept_M24"/>
</dbReference>
<proteinExistence type="inferred from homology"/>
<keyword evidence="10" id="KW-1185">Reference proteome</keyword>
<dbReference type="InterPro" id="IPR002467">
    <property type="entry name" value="Pept_M24A_MAP1"/>
</dbReference>
<dbReference type="PANTHER" id="PTHR43330:SF27">
    <property type="entry name" value="METHIONINE AMINOPEPTIDASE"/>
    <property type="match status" value="1"/>
</dbReference>
<feature type="binding site" evidence="6">
    <location>
        <position position="241"/>
    </location>
    <ligand>
        <name>a divalent metal cation</name>
        <dbReference type="ChEBI" id="CHEBI:60240"/>
        <label>1</label>
    </ligand>
</feature>
<organism evidence="9 10">
    <name type="scientific">Nocardioides cavernae</name>
    <dbReference type="NCBI Taxonomy" id="1921566"/>
    <lineage>
        <taxon>Bacteria</taxon>
        <taxon>Bacillati</taxon>
        <taxon>Actinomycetota</taxon>
        <taxon>Actinomycetes</taxon>
        <taxon>Propionibacteriales</taxon>
        <taxon>Nocardioidaceae</taxon>
        <taxon>Nocardioides</taxon>
    </lineage>
</organism>
<keyword evidence="4 6" id="KW-0479">Metal-binding</keyword>
<evidence type="ECO:0000256" key="6">
    <source>
        <dbReference type="HAMAP-Rule" id="MF_01974"/>
    </source>
</evidence>
<dbReference type="PRINTS" id="PR00599">
    <property type="entry name" value="MAPEPTIDASE"/>
</dbReference>
<evidence type="ECO:0000256" key="2">
    <source>
        <dbReference type="ARBA" id="ARBA00022438"/>
    </source>
</evidence>
<comment type="function">
    <text evidence="1 6">Removes the N-terminal methionine from nascent proteins. The N-terminal methionine is often cleaved when the second residue in the primary sequence is small and uncharged (Met-Ala-, Cys, Gly, Pro, Ser, Thr, or Val). Requires deformylation of the N(alpha)-formylated initiator methionine before it can be hydrolyzed.</text>
</comment>
<evidence type="ECO:0000313" key="9">
    <source>
        <dbReference type="EMBL" id="NYE37173.1"/>
    </source>
</evidence>
<gene>
    <name evidence="6" type="primary">map</name>
    <name evidence="9" type="ORF">F4692_002306</name>
</gene>
<comment type="catalytic activity">
    <reaction evidence="6 7">
        <text>Release of N-terminal amino acids, preferentially methionine, from peptides and arylamides.</text>
        <dbReference type="EC" id="3.4.11.18"/>
    </reaction>
</comment>
<reference evidence="9 10" key="1">
    <citation type="submission" date="2020-07" db="EMBL/GenBank/DDBJ databases">
        <authorList>
            <person name="Partida-Martinez L."/>
            <person name="Huntemann M."/>
            <person name="Clum A."/>
            <person name="Wang J."/>
            <person name="Palaniappan K."/>
            <person name="Ritter S."/>
            <person name="Chen I.-M."/>
            <person name="Stamatis D."/>
            <person name="Reddy T."/>
            <person name="O'Malley R."/>
            <person name="Daum C."/>
            <person name="Shapiro N."/>
            <person name="Ivanova N."/>
            <person name="Kyrpides N."/>
            <person name="Woyke T."/>
        </authorList>
    </citation>
    <scope>NUCLEOTIDE SEQUENCE [LARGE SCALE GENOMIC DNA]</scope>
    <source>
        <strain evidence="9 10">AT2.17</strain>
    </source>
</reference>
<dbReference type="RefSeq" id="WP_179619749.1">
    <property type="nucleotide sequence ID" value="NZ_JACCBW010000002.1"/>
</dbReference>
<keyword evidence="5 6" id="KW-0378">Hydrolase</keyword>
<evidence type="ECO:0000259" key="8">
    <source>
        <dbReference type="Pfam" id="PF00557"/>
    </source>
</evidence>
<evidence type="ECO:0000256" key="1">
    <source>
        <dbReference type="ARBA" id="ARBA00002521"/>
    </source>
</evidence>
<feature type="binding site" evidence="6">
    <location>
        <position position="210"/>
    </location>
    <ligand>
        <name>a divalent metal cation</name>
        <dbReference type="ChEBI" id="CHEBI:60240"/>
        <label>2</label>
        <note>catalytic</note>
    </ligand>
</feature>
<keyword evidence="3 6" id="KW-0645">Protease</keyword>
<dbReference type="AlphaFoldDB" id="A0A7Y9H3X2"/>
<dbReference type="PANTHER" id="PTHR43330">
    <property type="entry name" value="METHIONINE AMINOPEPTIDASE"/>
    <property type="match status" value="1"/>
</dbReference>
<dbReference type="HAMAP" id="MF_01974">
    <property type="entry name" value="MetAP_1"/>
    <property type="match status" value="1"/>
</dbReference>
<accession>A0A7Y9H3X2</accession>
<feature type="domain" description="Peptidase M24" evidence="8">
    <location>
        <begin position="18"/>
        <end position="247"/>
    </location>
</feature>
<feature type="binding site" evidence="6">
    <location>
        <position position="113"/>
    </location>
    <ligand>
        <name>a divalent metal cation</name>
        <dbReference type="ChEBI" id="CHEBI:60240"/>
        <label>2</label>
        <note>catalytic</note>
    </ligand>
</feature>
<dbReference type="SUPFAM" id="SSF55920">
    <property type="entry name" value="Creatinase/aminopeptidase"/>
    <property type="match status" value="1"/>
</dbReference>
<keyword evidence="2 6" id="KW-0031">Aminopeptidase</keyword>
<dbReference type="InterPro" id="IPR001714">
    <property type="entry name" value="Pept_M24_MAP"/>
</dbReference>
<reference evidence="9 10" key="2">
    <citation type="submission" date="2020-08" db="EMBL/GenBank/DDBJ databases">
        <title>The Agave Microbiome: Exploring the role of microbial communities in plant adaptations to desert environments.</title>
        <authorList>
            <person name="Partida-Martinez L.P."/>
        </authorList>
    </citation>
    <scope>NUCLEOTIDE SEQUENCE [LARGE SCALE GENOMIC DNA]</scope>
    <source>
        <strain evidence="9 10">AT2.17</strain>
    </source>
</reference>
<comment type="similarity">
    <text evidence="6">Belongs to the peptidase M24A family. Methionine aminopeptidase type 1 subfamily.</text>
</comment>
<evidence type="ECO:0000313" key="10">
    <source>
        <dbReference type="Proteomes" id="UP000549911"/>
    </source>
</evidence>
<dbReference type="NCBIfam" id="TIGR00500">
    <property type="entry name" value="met_pdase_I"/>
    <property type="match status" value="1"/>
</dbReference>
<dbReference type="GO" id="GO:0046872">
    <property type="term" value="F:metal ion binding"/>
    <property type="evidence" value="ECO:0007669"/>
    <property type="project" value="UniProtKB-UniRule"/>
</dbReference>
<dbReference type="CDD" id="cd01086">
    <property type="entry name" value="MetAP1"/>
    <property type="match status" value="1"/>
</dbReference>
<feature type="binding site" evidence="6">
    <location>
        <position position="113"/>
    </location>
    <ligand>
        <name>a divalent metal cation</name>
        <dbReference type="ChEBI" id="CHEBI:60240"/>
        <label>1</label>
    </ligand>
</feature>
<dbReference type="PROSITE" id="PS00680">
    <property type="entry name" value="MAP_1"/>
    <property type="match status" value="1"/>
</dbReference>
<dbReference type="Pfam" id="PF00557">
    <property type="entry name" value="Peptidase_M24"/>
    <property type="match status" value="1"/>
</dbReference>
<dbReference type="GO" id="GO:0006508">
    <property type="term" value="P:proteolysis"/>
    <property type="evidence" value="ECO:0007669"/>
    <property type="project" value="UniProtKB-KW"/>
</dbReference>
<feature type="binding site" evidence="6">
    <location>
        <position position="102"/>
    </location>
    <ligand>
        <name>a divalent metal cation</name>
        <dbReference type="ChEBI" id="CHEBI:60240"/>
        <label>1</label>
    </ligand>
</feature>
<dbReference type="Gene3D" id="3.90.230.10">
    <property type="entry name" value="Creatinase/methionine aminopeptidase superfamily"/>
    <property type="match status" value="1"/>
</dbReference>
<dbReference type="EMBL" id="JACCBW010000002">
    <property type="protein sequence ID" value="NYE37173.1"/>
    <property type="molecule type" value="Genomic_DNA"/>
</dbReference>
<feature type="binding site" evidence="6">
    <location>
        <position position="241"/>
    </location>
    <ligand>
        <name>a divalent metal cation</name>
        <dbReference type="ChEBI" id="CHEBI:60240"/>
        <label>2</label>
        <note>catalytic</note>
    </ligand>
</feature>
<feature type="binding site" evidence="6">
    <location>
        <position position="177"/>
    </location>
    <ligand>
        <name>a divalent metal cation</name>
        <dbReference type="ChEBI" id="CHEBI:60240"/>
        <label>2</label>
        <note>catalytic</note>
    </ligand>
</feature>
<dbReference type="InterPro" id="IPR036005">
    <property type="entry name" value="Creatinase/aminopeptidase-like"/>
</dbReference>
<comment type="subunit">
    <text evidence="6">Monomer.</text>
</comment>
<feature type="binding site" evidence="6">
    <location>
        <position position="184"/>
    </location>
    <ligand>
        <name>substrate</name>
    </ligand>
</feature>